<gene>
    <name evidence="2" type="ORF">C2E21_9413</name>
</gene>
<dbReference type="Gene3D" id="2.40.70.10">
    <property type="entry name" value="Acid Proteases"/>
    <property type="match status" value="1"/>
</dbReference>
<feature type="compositionally biased region" description="Gly residues" evidence="1">
    <location>
        <begin position="11"/>
        <end position="27"/>
    </location>
</feature>
<dbReference type="AlphaFoldDB" id="A0A2P6TBI0"/>
<evidence type="ECO:0000313" key="3">
    <source>
        <dbReference type="Proteomes" id="UP000239899"/>
    </source>
</evidence>
<dbReference type="EMBL" id="LHPG02000027">
    <property type="protein sequence ID" value="PRW05908.1"/>
    <property type="molecule type" value="Genomic_DNA"/>
</dbReference>
<dbReference type="OrthoDB" id="5516192at2759"/>
<dbReference type="Proteomes" id="UP000239899">
    <property type="component" value="Unassembled WGS sequence"/>
</dbReference>
<protein>
    <submittedName>
        <fullName evidence="2">Uncharacterized protein</fullName>
    </submittedName>
</protein>
<keyword evidence="3" id="KW-1185">Reference proteome</keyword>
<evidence type="ECO:0000256" key="1">
    <source>
        <dbReference type="SAM" id="MobiDB-lite"/>
    </source>
</evidence>
<feature type="region of interest" description="Disordered" evidence="1">
    <location>
        <begin position="100"/>
        <end position="124"/>
    </location>
</feature>
<reference evidence="2 3" key="1">
    <citation type="journal article" date="2018" name="Plant J.">
        <title>Genome sequences of Chlorella sorokiniana UTEX 1602 and Micractinium conductrix SAG 241.80: implications to maltose excretion by a green alga.</title>
        <authorList>
            <person name="Arriola M.B."/>
            <person name="Velmurugan N."/>
            <person name="Zhang Y."/>
            <person name="Plunkett M.H."/>
            <person name="Hondzo H."/>
            <person name="Barney B.M."/>
        </authorList>
    </citation>
    <scope>NUCLEOTIDE SEQUENCE [LARGE SCALE GENOMIC DNA]</scope>
    <source>
        <strain evidence="3">UTEX 1602</strain>
    </source>
</reference>
<accession>A0A2P6TBI0</accession>
<sequence length="655" mass="67550">MAGEQPSTSSRGGGGGSEGSDGGGGGEAPQPRMPQPHRCNARVEDFVQAIVTWDWSGKIQPTWRLLRKCLKSEPGQEPTDPYLIIKDPQAYLDPKRFQGSHPGPVQRVGRAEPQHRPRPGTCTQSSSAMKYAATLAVLAALAVSTAVAATPPSYVASVAHQKAGTQPYPRGCNNRAITIAVGQGSSAVTYDFTVDSGSGLLELSCASSTSNANCPKALTNSYKLSSSKVLNTQATCTAAGSGCLLPGSQQCYYSQGLTGGTGFNGNKGVFAKDTITVKNMLSGSLSFPAAFACAEATWKCSETDTSCIQGNQTCPSTAAAASNILKGGCVGDNAGIEAGFTFSLGGRPSAAALPEQVFQSGLIKNRTLGVFQSGLIKNRTLGFCWQPPQKDSNCSAALASNSAVVFGPARPAALKNAVLSVSPLINATFGPTTGAAASTHTFRSNVAGVYIPGGNGVQPWKTSYNGSVPSVLWDSGAYGSSEVPTPVFNAFLNYYTAARAKAVNEWSGIFTISNCDAKKLCGSNTPPGAHACQYIALPSNATAVHRVAARNALLSMYPPSIDIQLEGGAIAPLPAAFAVNDCQGSGYTSQAGVAVCSYVQAPPAGTGGGAGYFWVAGPWFTSRFVQFDLSPSPPEFPTATAGVIRFSNTIASCAF</sequence>
<dbReference type="SUPFAM" id="SSF50630">
    <property type="entry name" value="Acid proteases"/>
    <property type="match status" value="1"/>
</dbReference>
<proteinExistence type="predicted"/>
<feature type="region of interest" description="Disordered" evidence="1">
    <location>
        <begin position="1"/>
        <end position="37"/>
    </location>
</feature>
<comment type="caution">
    <text evidence="2">The sequence shown here is derived from an EMBL/GenBank/DDBJ whole genome shotgun (WGS) entry which is preliminary data.</text>
</comment>
<evidence type="ECO:0000313" key="2">
    <source>
        <dbReference type="EMBL" id="PRW05908.1"/>
    </source>
</evidence>
<name>A0A2P6TBI0_CHLSO</name>
<dbReference type="PANTHER" id="PTHR36706">
    <property type="entry name" value="UNNAMED PRODUCT"/>
    <property type="match status" value="1"/>
</dbReference>
<organism evidence="2 3">
    <name type="scientific">Chlorella sorokiniana</name>
    <name type="common">Freshwater green alga</name>
    <dbReference type="NCBI Taxonomy" id="3076"/>
    <lineage>
        <taxon>Eukaryota</taxon>
        <taxon>Viridiplantae</taxon>
        <taxon>Chlorophyta</taxon>
        <taxon>core chlorophytes</taxon>
        <taxon>Trebouxiophyceae</taxon>
        <taxon>Chlorellales</taxon>
        <taxon>Chlorellaceae</taxon>
        <taxon>Chlorella clade</taxon>
        <taxon>Chlorella</taxon>
    </lineage>
</organism>
<dbReference type="InterPro" id="IPR021109">
    <property type="entry name" value="Peptidase_aspartic_dom_sf"/>
</dbReference>